<dbReference type="SUPFAM" id="SSF47862">
    <property type="entry name" value="Saposin"/>
    <property type="match status" value="1"/>
</dbReference>
<evidence type="ECO:0000313" key="4">
    <source>
        <dbReference type="Proteomes" id="UP000652761"/>
    </source>
</evidence>
<feature type="domain" description="Saposin B-type" evidence="2">
    <location>
        <begin position="83"/>
        <end position="169"/>
    </location>
</feature>
<evidence type="ECO:0000259" key="2">
    <source>
        <dbReference type="PROSITE" id="PS50015"/>
    </source>
</evidence>
<comment type="caution">
    <text evidence="3">The sequence shown here is derived from an EMBL/GenBank/DDBJ whole genome shotgun (WGS) entry which is preliminary data.</text>
</comment>
<dbReference type="Proteomes" id="UP000652761">
    <property type="component" value="Unassembled WGS sequence"/>
</dbReference>
<accession>A0A843WXW4</accession>
<dbReference type="PROSITE" id="PS50015">
    <property type="entry name" value="SAP_B"/>
    <property type="match status" value="1"/>
</dbReference>
<name>A0A843WXW4_COLES</name>
<keyword evidence="4" id="KW-1185">Reference proteome</keyword>
<dbReference type="Gene3D" id="1.10.225.10">
    <property type="entry name" value="Saposin-like"/>
    <property type="match status" value="1"/>
</dbReference>
<proteinExistence type="predicted"/>
<evidence type="ECO:0000313" key="3">
    <source>
        <dbReference type="EMBL" id="MQM13057.1"/>
    </source>
</evidence>
<organism evidence="3 4">
    <name type="scientific">Colocasia esculenta</name>
    <name type="common">Wild taro</name>
    <name type="synonym">Arum esculentum</name>
    <dbReference type="NCBI Taxonomy" id="4460"/>
    <lineage>
        <taxon>Eukaryota</taxon>
        <taxon>Viridiplantae</taxon>
        <taxon>Streptophyta</taxon>
        <taxon>Embryophyta</taxon>
        <taxon>Tracheophyta</taxon>
        <taxon>Spermatophyta</taxon>
        <taxon>Magnoliopsida</taxon>
        <taxon>Liliopsida</taxon>
        <taxon>Araceae</taxon>
        <taxon>Aroideae</taxon>
        <taxon>Colocasieae</taxon>
        <taxon>Colocasia</taxon>
    </lineage>
</organism>
<sequence length="169" mass="19539">MDWALATDARRDHPFLNATCPFYKSEKAVGSEASSSNNLLQYVLCYLYSELSIEAEEYRSSFEEVSKTLSEFCQIAPSNDDLKYPRCLVCHVFVRQLRNALRNPFKQFLMIRLLRGACMVFARRWGVRECKRIVSEYAPIIFSTVRRSLKVVDLCHKMEICDGLCLTDA</sequence>
<dbReference type="EMBL" id="NMUH01005543">
    <property type="protein sequence ID" value="MQM13057.1"/>
    <property type="molecule type" value="Genomic_DNA"/>
</dbReference>
<dbReference type="AlphaFoldDB" id="A0A843WXW4"/>
<dbReference type="InterPro" id="IPR008139">
    <property type="entry name" value="SaposinB_dom"/>
</dbReference>
<protein>
    <recommendedName>
        <fullName evidence="2">Saposin B-type domain-containing protein</fullName>
    </recommendedName>
</protein>
<evidence type="ECO:0000256" key="1">
    <source>
        <dbReference type="ARBA" id="ARBA00023157"/>
    </source>
</evidence>
<keyword evidence="1" id="KW-1015">Disulfide bond</keyword>
<gene>
    <name evidence="3" type="ORF">Taro_045976</name>
</gene>
<dbReference type="InterPro" id="IPR011001">
    <property type="entry name" value="Saposin-like"/>
</dbReference>
<dbReference type="SMART" id="SM00741">
    <property type="entry name" value="SapB"/>
    <property type="match status" value="1"/>
</dbReference>
<reference evidence="3" key="1">
    <citation type="submission" date="2017-07" db="EMBL/GenBank/DDBJ databases">
        <title>Taro Niue Genome Assembly and Annotation.</title>
        <authorList>
            <person name="Atibalentja N."/>
            <person name="Keating K."/>
            <person name="Fields C.J."/>
        </authorList>
    </citation>
    <scope>NUCLEOTIDE SEQUENCE</scope>
    <source>
        <strain evidence="3">Niue_2</strain>
        <tissue evidence="3">Leaf</tissue>
    </source>
</reference>